<reference evidence="2" key="1">
    <citation type="journal article" date="2020" name="Stud. Mycol.">
        <title>101 Dothideomycetes genomes: a test case for predicting lifestyles and emergence of pathogens.</title>
        <authorList>
            <person name="Haridas S."/>
            <person name="Albert R."/>
            <person name="Binder M."/>
            <person name="Bloem J."/>
            <person name="Labutti K."/>
            <person name="Salamov A."/>
            <person name="Andreopoulos B."/>
            <person name="Baker S."/>
            <person name="Barry K."/>
            <person name="Bills G."/>
            <person name="Bluhm B."/>
            <person name="Cannon C."/>
            <person name="Castanera R."/>
            <person name="Culley D."/>
            <person name="Daum C."/>
            <person name="Ezra D."/>
            <person name="Gonzalez J."/>
            <person name="Henrissat B."/>
            <person name="Kuo A."/>
            <person name="Liang C."/>
            <person name="Lipzen A."/>
            <person name="Lutzoni F."/>
            <person name="Magnuson J."/>
            <person name="Mondo S."/>
            <person name="Nolan M."/>
            <person name="Ohm R."/>
            <person name="Pangilinan J."/>
            <person name="Park H.-J."/>
            <person name="Ramirez L."/>
            <person name="Alfaro M."/>
            <person name="Sun H."/>
            <person name="Tritt A."/>
            <person name="Yoshinaga Y."/>
            <person name="Zwiers L.-H."/>
            <person name="Turgeon B."/>
            <person name="Goodwin S."/>
            <person name="Spatafora J."/>
            <person name="Crous P."/>
            <person name="Grigoriev I."/>
        </authorList>
    </citation>
    <scope>NUCLEOTIDE SEQUENCE</scope>
    <source>
        <strain evidence="2">CBS 122681</strain>
    </source>
</reference>
<organism evidence="2 3">
    <name type="scientific">Lophiostoma macrostomum CBS 122681</name>
    <dbReference type="NCBI Taxonomy" id="1314788"/>
    <lineage>
        <taxon>Eukaryota</taxon>
        <taxon>Fungi</taxon>
        <taxon>Dikarya</taxon>
        <taxon>Ascomycota</taxon>
        <taxon>Pezizomycotina</taxon>
        <taxon>Dothideomycetes</taxon>
        <taxon>Pleosporomycetidae</taxon>
        <taxon>Pleosporales</taxon>
        <taxon>Lophiostomataceae</taxon>
        <taxon>Lophiostoma</taxon>
    </lineage>
</organism>
<evidence type="ECO:0000313" key="2">
    <source>
        <dbReference type="EMBL" id="KAF2658588.1"/>
    </source>
</evidence>
<dbReference type="EMBL" id="MU004314">
    <property type="protein sequence ID" value="KAF2658588.1"/>
    <property type="molecule type" value="Genomic_DNA"/>
</dbReference>
<evidence type="ECO:0000256" key="1">
    <source>
        <dbReference type="SAM" id="MobiDB-lite"/>
    </source>
</evidence>
<name>A0A6A6TI38_9PLEO</name>
<evidence type="ECO:0000313" key="3">
    <source>
        <dbReference type="Proteomes" id="UP000799324"/>
    </source>
</evidence>
<feature type="region of interest" description="Disordered" evidence="1">
    <location>
        <begin position="261"/>
        <end position="288"/>
    </location>
</feature>
<accession>A0A6A6TI38</accession>
<feature type="region of interest" description="Disordered" evidence="1">
    <location>
        <begin position="82"/>
        <end position="177"/>
    </location>
</feature>
<sequence length="727" mass="82094">MQDGDDYRNIDGIRHMPIRSPYSVYLAGDVPSRSMSNPKGKAMAGTAAQSQTYFAKNEDGAQNSLSGTCAAVCDSAAGFGDRLEQQEQESGDTADSLALSFERASFGPQIVGDRDAAPSAQGRSDWSPAPKTSMKPPPAQEKGPSMETGRVPHSFGETPGSVNPVLTSRRGGQLPGGLPMVLQPLHGRMSQFPSLLGPCSDQSVSRFSPVNDHTVLPDVLDTVQNHDLSSSWPSVRNSEAERRRERQSELYQREFQRIQEKARAEAEADSARDAEEKRPIHEKTEPAERVAREWRIGAEQTEVRQMIHEWFPHYQKMAQNDPWVSRLYQELQEVDSILFFRLKAAKDSRTKPSFTPFECVVLALVAAPDRCATPQDILAWVMGCFPWYGLLDLRESQRFMKQIEVECASDTNTKLGDGHLRRVYFKHVSTNPPNLAKQRTCCVYNLPPGVENFVFEQIYTGKFPHFWRHVPSEGGSTNFLNIPLELRLEVYKHLRLSGVVHVAYPEGYMHGNIPRLFLEKPSSGCYIINDGLLEYTRADLLPTIKNLLPLVHGNETLYEEGCEEFFCHHTIVIHERRHQRGFFGRHLVSRRPELSRPSAQEISAPFLAYNFLKGIGRVGRHFLGHVEFSMTGSSTQEQYLGHMLELLGESICLRQLAVTIDTASMRFIYRSRLQDMPGLSHLQRFRGLSEVDIKLTDRFDALRDHLDQNIIPLMKTSKNDKNSCALH</sequence>
<dbReference type="OrthoDB" id="3811790at2759"/>
<gene>
    <name evidence="2" type="ORF">K491DRAFT_756082</name>
</gene>
<proteinExistence type="predicted"/>
<protein>
    <submittedName>
        <fullName evidence="2">Uncharacterized protein</fullName>
    </submittedName>
</protein>
<keyword evidence="3" id="KW-1185">Reference proteome</keyword>
<feature type="region of interest" description="Disordered" evidence="1">
    <location>
        <begin position="226"/>
        <end position="249"/>
    </location>
</feature>
<dbReference type="Proteomes" id="UP000799324">
    <property type="component" value="Unassembled WGS sequence"/>
</dbReference>
<dbReference type="AlphaFoldDB" id="A0A6A6TI38"/>
<feature type="compositionally biased region" description="Basic and acidic residues" evidence="1">
    <location>
        <begin position="238"/>
        <end position="249"/>
    </location>
</feature>